<dbReference type="GO" id="GO:0009897">
    <property type="term" value="C:external side of plasma membrane"/>
    <property type="evidence" value="ECO:0007669"/>
    <property type="project" value="TreeGrafter"/>
</dbReference>
<dbReference type="SUPFAM" id="SSF49265">
    <property type="entry name" value="Fibronectin type III"/>
    <property type="match status" value="2"/>
</dbReference>
<evidence type="ECO:0000313" key="10">
    <source>
        <dbReference type="EMBL" id="KAB5513072.1"/>
    </source>
</evidence>
<evidence type="ECO:0000313" key="11">
    <source>
        <dbReference type="Proteomes" id="UP000327468"/>
    </source>
</evidence>
<evidence type="ECO:0000256" key="4">
    <source>
        <dbReference type="ARBA" id="ARBA00022989"/>
    </source>
</evidence>
<dbReference type="InterPro" id="IPR036116">
    <property type="entry name" value="FN3_sf"/>
</dbReference>
<reference evidence="10 11" key="1">
    <citation type="submission" date="2019-06" db="EMBL/GenBank/DDBJ databases">
        <title>A chromosome-scale genome assembly of the striped catfish, Pangasianodon hypophthalmus.</title>
        <authorList>
            <person name="Wen M."/>
            <person name="Zahm M."/>
            <person name="Roques C."/>
            <person name="Cabau C."/>
            <person name="Klopp C."/>
            <person name="Donnadieu C."/>
            <person name="Jouanno E."/>
            <person name="Avarre J.-C."/>
            <person name="Campet M."/>
            <person name="Ha T.T.T."/>
            <person name="Dugue R."/>
            <person name="Lampietro C."/>
            <person name="Louis A."/>
            <person name="Herpin A."/>
            <person name="Echchiki A."/>
            <person name="Berthelot C."/>
            <person name="Parey E."/>
            <person name="Roest-Crollius H."/>
            <person name="Braasch I."/>
            <person name="Postlethwait J."/>
            <person name="Bobe J."/>
            <person name="Montfort J."/>
            <person name="Bouchez O."/>
            <person name="Begum T."/>
            <person name="Schartl M."/>
            <person name="Guiguen Y."/>
        </authorList>
    </citation>
    <scope>NUCLEOTIDE SEQUENCE [LARGE SCALE GENOMIC DNA]</scope>
    <source>
        <strain evidence="10 11">Indonesia</strain>
        <tissue evidence="10">Blood</tissue>
    </source>
</reference>
<keyword evidence="6" id="KW-0675">Receptor</keyword>
<dbReference type="PANTHER" id="PTHR23037">
    <property type="entry name" value="CYTOKINE RECEPTOR"/>
    <property type="match status" value="1"/>
</dbReference>
<keyword evidence="7" id="KW-0325">Glycoprotein</keyword>
<sequence length="471" mass="54082">TGSQRPVGGAVFHSEQKAITGSGVQSDCFQRTVCKHTPRASLQRSAPSHHSRTLRIKQIHHRRMILRQTLPWMCLVTFVSLTKHVSHSVTVAGVSVDPPENIRIIDPGHLGYLNIEWSRPGSLHDLTNCTIRYQLRFYDTYTGRWKGVQTSRLFYRAQFNLEKPIEVRMLTLLKCSCTNGTDILGEEVKFVHMPEHKGAAGSRIRDFHCVYFNKEYMECTWEPGTVEPADSKHYLYYWHRAMQETGECPEYIPSREHRKGCRFPPTSLLDFTEFNICVNGSSEAGDLEPAFFSLEIQNHVKPAAVSKLHLAHNDTLVHVEWAPPSGPVPEHCLEYELEITTVKHNGSKQQTALIEETEFDFHQDGETERNCYRVRSKVNIYCADDGFWSDWSQPRCIPETEPEIIQCNSSRSPLLLIAIIASVIVLVGTICLILRMLRKIWKNRNEQKHVFRALYQEKVQKVIPPIFSPML</sequence>
<evidence type="ECO:0000256" key="3">
    <source>
        <dbReference type="ARBA" id="ARBA00022729"/>
    </source>
</evidence>
<dbReference type="PANTHER" id="PTHR23037:SF45">
    <property type="entry name" value="INTERLEUKIN 13 RECEPTOR SUBUNIT ALPHA 2"/>
    <property type="match status" value="1"/>
</dbReference>
<dbReference type="Pfam" id="PF09240">
    <property type="entry name" value="IL6Ra-bind"/>
    <property type="match status" value="1"/>
</dbReference>
<evidence type="ECO:0000256" key="1">
    <source>
        <dbReference type="ARBA" id="ARBA00004479"/>
    </source>
</evidence>
<keyword evidence="11" id="KW-1185">Reference proteome</keyword>
<protein>
    <recommendedName>
        <fullName evidence="9">Type I cytokine receptor cytokine-binding domain-containing protein</fullName>
    </recommendedName>
</protein>
<dbReference type="EMBL" id="VFJC01000077">
    <property type="protein sequence ID" value="KAB5513072.1"/>
    <property type="molecule type" value="Genomic_DNA"/>
</dbReference>
<dbReference type="InterPro" id="IPR015321">
    <property type="entry name" value="TypeI_recpt_CBD"/>
</dbReference>
<feature type="transmembrane region" description="Helical" evidence="8">
    <location>
        <begin position="414"/>
        <end position="434"/>
    </location>
</feature>
<accession>A0A5N5J2A9</accession>
<name>A0A5N5J2A9_PANHP</name>
<evidence type="ECO:0000256" key="6">
    <source>
        <dbReference type="ARBA" id="ARBA00023170"/>
    </source>
</evidence>
<evidence type="ECO:0000256" key="8">
    <source>
        <dbReference type="SAM" id="Phobius"/>
    </source>
</evidence>
<evidence type="ECO:0000259" key="9">
    <source>
        <dbReference type="Pfam" id="PF09240"/>
    </source>
</evidence>
<proteinExistence type="predicted"/>
<dbReference type="AlphaFoldDB" id="A0A5N5J2A9"/>
<feature type="non-terminal residue" evidence="10">
    <location>
        <position position="1"/>
    </location>
</feature>
<organism evidence="10 11">
    <name type="scientific">Pangasianodon hypophthalmus</name>
    <name type="common">Striped catfish</name>
    <name type="synonym">Helicophagus hypophthalmus</name>
    <dbReference type="NCBI Taxonomy" id="310915"/>
    <lineage>
        <taxon>Eukaryota</taxon>
        <taxon>Metazoa</taxon>
        <taxon>Chordata</taxon>
        <taxon>Craniata</taxon>
        <taxon>Vertebrata</taxon>
        <taxon>Euteleostomi</taxon>
        <taxon>Actinopterygii</taxon>
        <taxon>Neopterygii</taxon>
        <taxon>Teleostei</taxon>
        <taxon>Ostariophysi</taxon>
        <taxon>Siluriformes</taxon>
        <taxon>Pangasiidae</taxon>
        <taxon>Pangasianodon</taxon>
    </lineage>
</organism>
<keyword evidence="3" id="KW-0732">Signal</keyword>
<dbReference type="Proteomes" id="UP000327468">
    <property type="component" value="Unassembled WGS sequence"/>
</dbReference>
<keyword evidence="4 8" id="KW-1133">Transmembrane helix</keyword>
<evidence type="ECO:0000256" key="5">
    <source>
        <dbReference type="ARBA" id="ARBA00023136"/>
    </source>
</evidence>
<keyword evidence="2 8" id="KW-0812">Transmembrane</keyword>
<dbReference type="Gene3D" id="2.60.40.10">
    <property type="entry name" value="Immunoglobulins"/>
    <property type="match status" value="3"/>
</dbReference>
<gene>
    <name evidence="10" type="ORF">PHYPO_G00250060</name>
</gene>
<evidence type="ECO:0000256" key="7">
    <source>
        <dbReference type="ARBA" id="ARBA00023180"/>
    </source>
</evidence>
<comment type="caution">
    <text evidence="10">The sequence shown here is derived from an EMBL/GenBank/DDBJ whole genome shotgun (WGS) entry which is preliminary data.</text>
</comment>
<dbReference type="GO" id="GO:0004896">
    <property type="term" value="F:cytokine receptor activity"/>
    <property type="evidence" value="ECO:0007669"/>
    <property type="project" value="TreeGrafter"/>
</dbReference>
<keyword evidence="5 8" id="KW-0472">Membrane</keyword>
<comment type="subcellular location">
    <subcellularLocation>
        <location evidence="1">Membrane</location>
        <topology evidence="1">Single-pass type I membrane protein</topology>
    </subcellularLocation>
</comment>
<dbReference type="InterPro" id="IPR013783">
    <property type="entry name" value="Ig-like_fold"/>
</dbReference>
<evidence type="ECO:0000256" key="2">
    <source>
        <dbReference type="ARBA" id="ARBA00022692"/>
    </source>
</evidence>
<feature type="domain" description="Type I cytokine receptor cytokine-binding" evidence="9">
    <location>
        <begin position="206"/>
        <end position="299"/>
    </location>
</feature>